<evidence type="ECO:0000256" key="3">
    <source>
        <dbReference type="ARBA" id="ARBA00022660"/>
    </source>
</evidence>
<feature type="domain" description="Cyclic nucleotide-binding" evidence="8">
    <location>
        <begin position="1"/>
        <end position="83"/>
    </location>
</feature>
<evidence type="ECO:0000313" key="10">
    <source>
        <dbReference type="Proteomes" id="UP000584642"/>
    </source>
</evidence>
<dbReference type="PANTHER" id="PTHR12219">
    <property type="entry name" value="NADH-UBIQUINONE OXIDOREDUCTASE"/>
    <property type="match status" value="1"/>
</dbReference>
<reference evidence="9 10" key="1">
    <citation type="submission" date="2020-05" db="EMBL/GenBank/DDBJ databases">
        <title>Azospirillum oleiclasticum sp. nov, a nitrogen-fixing and heavy crude oil-emulsifying bacterium isolated from the crude oil of Yumen Oilfield.</title>
        <authorList>
            <person name="Wu D."/>
            <person name="Cai M."/>
            <person name="Zhang X."/>
        </authorList>
    </citation>
    <scope>NUCLEOTIDE SEQUENCE [LARGE SCALE GENOMIC DNA]</scope>
    <source>
        <strain evidence="9 10">ROY-1-1-2</strain>
    </source>
</reference>
<evidence type="ECO:0000256" key="5">
    <source>
        <dbReference type="ARBA" id="ARBA00022982"/>
    </source>
</evidence>
<evidence type="ECO:0000256" key="2">
    <source>
        <dbReference type="ARBA" id="ARBA00022448"/>
    </source>
</evidence>
<gene>
    <name evidence="9" type="ORF">HND93_06300</name>
</gene>
<evidence type="ECO:0000256" key="7">
    <source>
        <dbReference type="SAM" id="MobiDB-lite"/>
    </source>
</evidence>
<evidence type="ECO:0000259" key="8">
    <source>
        <dbReference type="PROSITE" id="PS50042"/>
    </source>
</evidence>
<dbReference type="Pfam" id="PF04800">
    <property type="entry name" value="NDUS4"/>
    <property type="match status" value="1"/>
</dbReference>
<dbReference type="PROSITE" id="PS50042">
    <property type="entry name" value="CNMP_BINDING_3"/>
    <property type="match status" value="1"/>
</dbReference>
<dbReference type="InterPro" id="IPR000595">
    <property type="entry name" value="cNMP-bd_dom"/>
</dbReference>
<dbReference type="Proteomes" id="UP000584642">
    <property type="component" value="Unassembled WGS sequence"/>
</dbReference>
<evidence type="ECO:0000313" key="9">
    <source>
        <dbReference type="EMBL" id="NYZ19316.1"/>
    </source>
</evidence>
<keyword evidence="10" id="KW-1185">Reference proteome</keyword>
<keyword evidence="4" id="KW-0809">Transit peptide</keyword>
<comment type="caution">
    <text evidence="9">The sequence shown here is derived from an EMBL/GenBank/DDBJ whole genome shotgun (WGS) entry which is preliminary data.</text>
</comment>
<protein>
    <submittedName>
        <fullName evidence="9">ETC complex I subunit</fullName>
    </submittedName>
</protein>
<organism evidence="9 10">
    <name type="scientific">Azospirillum oleiclasticum</name>
    <dbReference type="NCBI Taxonomy" id="2735135"/>
    <lineage>
        <taxon>Bacteria</taxon>
        <taxon>Pseudomonadati</taxon>
        <taxon>Pseudomonadota</taxon>
        <taxon>Alphaproteobacteria</taxon>
        <taxon>Rhodospirillales</taxon>
        <taxon>Azospirillaceae</taxon>
        <taxon>Azospirillum</taxon>
    </lineage>
</organism>
<dbReference type="RefSeq" id="WP_180281071.1">
    <property type="nucleotide sequence ID" value="NZ_JABFDB010000002.1"/>
</dbReference>
<proteinExistence type="predicted"/>
<keyword evidence="5" id="KW-0249">Electron transport</keyword>
<evidence type="ECO:0000256" key="1">
    <source>
        <dbReference type="ARBA" id="ARBA00004370"/>
    </source>
</evidence>
<evidence type="ECO:0000256" key="6">
    <source>
        <dbReference type="ARBA" id="ARBA00023136"/>
    </source>
</evidence>
<keyword evidence="2" id="KW-0813">Transport</keyword>
<sequence length="98" mass="11563">MKVRIFQPSKTAMQSGRGGRHTHWMLEAEIETARRPEPLMGWTSSGDTLNQIRLTFDSKEEAMAFAERKGWEYTVQDAAIRRVRPRNYADNFRYDRVR</sequence>
<dbReference type="PANTHER" id="PTHR12219:SF8">
    <property type="entry name" value="NADH DEHYDROGENASE [UBIQUINONE] IRON-SULFUR PROTEIN 4, MITOCHONDRIAL"/>
    <property type="match status" value="1"/>
</dbReference>
<comment type="subcellular location">
    <subcellularLocation>
        <location evidence="1">Membrane</location>
    </subcellularLocation>
</comment>
<dbReference type="EMBL" id="JABFDB010000002">
    <property type="protein sequence ID" value="NYZ19316.1"/>
    <property type="molecule type" value="Genomic_DNA"/>
</dbReference>
<dbReference type="Gene3D" id="3.30.160.190">
    <property type="entry name" value="atu1810 like domain"/>
    <property type="match status" value="1"/>
</dbReference>
<feature type="region of interest" description="Disordered" evidence="7">
    <location>
        <begin position="1"/>
        <end position="20"/>
    </location>
</feature>
<name>A0ABX2T4V0_9PROT</name>
<keyword evidence="6" id="KW-0472">Membrane</keyword>
<evidence type="ECO:0000256" key="4">
    <source>
        <dbReference type="ARBA" id="ARBA00022946"/>
    </source>
</evidence>
<keyword evidence="3" id="KW-0679">Respiratory chain</keyword>
<dbReference type="InterPro" id="IPR006885">
    <property type="entry name" value="NADH_UbQ_FeS_4_mit-like"/>
</dbReference>
<accession>A0ABX2T4V0</accession>
<dbReference type="InterPro" id="IPR038532">
    <property type="entry name" value="NDUFS4-like_sf"/>
</dbReference>